<dbReference type="AlphaFoldDB" id="A0ABD0PNC2"/>
<organism evidence="2 3">
    <name type="scientific">Cirrhinus mrigala</name>
    <name type="common">Mrigala</name>
    <dbReference type="NCBI Taxonomy" id="683832"/>
    <lineage>
        <taxon>Eukaryota</taxon>
        <taxon>Metazoa</taxon>
        <taxon>Chordata</taxon>
        <taxon>Craniata</taxon>
        <taxon>Vertebrata</taxon>
        <taxon>Euteleostomi</taxon>
        <taxon>Actinopterygii</taxon>
        <taxon>Neopterygii</taxon>
        <taxon>Teleostei</taxon>
        <taxon>Ostariophysi</taxon>
        <taxon>Cypriniformes</taxon>
        <taxon>Cyprinidae</taxon>
        <taxon>Labeoninae</taxon>
        <taxon>Labeonini</taxon>
        <taxon>Cirrhinus</taxon>
    </lineage>
</organism>
<feature type="non-terminal residue" evidence="2">
    <location>
        <position position="1"/>
    </location>
</feature>
<evidence type="ECO:0000256" key="1">
    <source>
        <dbReference type="SAM" id="MobiDB-lite"/>
    </source>
</evidence>
<feature type="region of interest" description="Disordered" evidence="1">
    <location>
        <begin position="51"/>
        <end position="72"/>
    </location>
</feature>
<feature type="non-terminal residue" evidence="2">
    <location>
        <position position="72"/>
    </location>
</feature>
<accession>A0ABD0PNC2</accession>
<name>A0ABD0PNC2_CIRMR</name>
<gene>
    <name evidence="2" type="ORF">M9458_031149</name>
</gene>
<keyword evidence="3" id="KW-1185">Reference proteome</keyword>
<dbReference type="EMBL" id="JAMKFB020000015">
    <property type="protein sequence ID" value="KAL0175181.1"/>
    <property type="molecule type" value="Genomic_DNA"/>
</dbReference>
<comment type="caution">
    <text evidence="2">The sequence shown here is derived from an EMBL/GenBank/DDBJ whole genome shotgun (WGS) entry which is preliminary data.</text>
</comment>
<reference evidence="2 3" key="1">
    <citation type="submission" date="2024-05" db="EMBL/GenBank/DDBJ databases">
        <title>Genome sequencing and assembly of Indian major carp, Cirrhinus mrigala (Hamilton, 1822).</title>
        <authorList>
            <person name="Mohindra V."/>
            <person name="Chowdhury L.M."/>
            <person name="Lal K."/>
            <person name="Jena J.K."/>
        </authorList>
    </citation>
    <scope>NUCLEOTIDE SEQUENCE [LARGE SCALE GENOMIC DNA]</scope>
    <source>
        <strain evidence="2">CM1030</strain>
        <tissue evidence="2">Blood</tissue>
    </source>
</reference>
<dbReference type="Proteomes" id="UP001529510">
    <property type="component" value="Unassembled WGS sequence"/>
</dbReference>
<sequence>FVQRKLSALRLWEDPYFTVREGLKGGVAACEQWVAACEHLTGQVWKRYSPHPWSGEKHRPQGLQSLAHRLEE</sequence>
<protein>
    <submittedName>
        <fullName evidence="2">Uncharacterized protein</fullName>
    </submittedName>
</protein>
<evidence type="ECO:0000313" key="2">
    <source>
        <dbReference type="EMBL" id="KAL0175181.1"/>
    </source>
</evidence>
<proteinExistence type="predicted"/>
<evidence type="ECO:0000313" key="3">
    <source>
        <dbReference type="Proteomes" id="UP001529510"/>
    </source>
</evidence>